<keyword evidence="1" id="KW-0812">Transmembrane</keyword>
<accession>A0ABX4BVE5</accession>
<keyword evidence="3" id="KW-1185">Reference proteome</keyword>
<evidence type="ECO:0000256" key="1">
    <source>
        <dbReference type="SAM" id="Phobius"/>
    </source>
</evidence>
<dbReference type="Proteomes" id="UP000198382">
    <property type="component" value="Unassembled WGS sequence"/>
</dbReference>
<keyword evidence="1" id="KW-1133">Transmembrane helix</keyword>
<keyword evidence="1" id="KW-0472">Membrane</keyword>
<feature type="transmembrane region" description="Helical" evidence="1">
    <location>
        <begin position="31"/>
        <end position="51"/>
    </location>
</feature>
<reference evidence="2 3" key="1">
    <citation type="submission" date="2016-11" db="EMBL/GenBank/DDBJ databases">
        <title>Whole genomes of Flavobacteriaceae.</title>
        <authorList>
            <person name="Stine C."/>
            <person name="Li C."/>
            <person name="Tadesse D."/>
        </authorList>
    </citation>
    <scope>NUCLEOTIDE SEQUENCE [LARGE SCALE GENOMIC DNA]</scope>
    <source>
        <strain evidence="2 3">DSM 15937</strain>
    </source>
</reference>
<protein>
    <submittedName>
        <fullName evidence="2">Uncharacterized protein</fullName>
    </submittedName>
</protein>
<comment type="caution">
    <text evidence="2">The sequence shown here is derived from an EMBL/GenBank/DDBJ whole genome shotgun (WGS) entry which is preliminary data.</text>
</comment>
<organism evidence="2 3">
    <name type="scientific">Flavobacterium frigidimaris</name>
    <dbReference type="NCBI Taxonomy" id="262320"/>
    <lineage>
        <taxon>Bacteria</taxon>
        <taxon>Pseudomonadati</taxon>
        <taxon>Bacteroidota</taxon>
        <taxon>Flavobacteriia</taxon>
        <taxon>Flavobacteriales</taxon>
        <taxon>Flavobacteriaceae</taxon>
        <taxon>Flavobacterium</taxon>
    </lineage>
</organism>
<evidence type="ECO:0000313" key="2">
    <source>
        <dbReference type="EMBL" id="OXA81347.1"/>
    </source>
</evidence>
<feature type="transmembrane region" description="Helical" evidence="1">
    <location>
        <begin position="63"/>
        <end position="81"/>
    </location>
</feature>
<evidence type="ECO:0000313" key="3">
    <source>
        <dbReference type="Proteomes" id="UP000198382"/>
    </source>
</evidence>
<feature type="transmembrane region" description="Helical" evidence="1">
    <location>
        <begin position="93"/>
        <end position="113"/>
    </location>
</feature>
<proteinExistence type="predicted"/>
<feature type="transmembrane region" description="Helical" evidence="1">
    <location>
        <begin position="7"/>
        <end position="25"/>
    </location>
</feature>
<gene>
    <name evidence="2" type="ORF">B0A65_03575</name>
</gene>
<dbReference type="EMBL" id="MUGV01000007">
    <property type="protein sequence ID" value="OXA81347.1"/>
    <property type="molecule type" value="Genomic_DNA"/>
</dbReference>
<sequence>MKILNYGNLAIVFILITSNILGQFYSYFLGIAFIFGLFIMPIYQLLAGFIWFMTSNRDERISLYFKGVFIFFFLELCNSGFHKIGNQKISEQISTILFPTIPIILAIYFTYILNQYSRK</sequence>
<name>A0ABX4BVE5_FLAFR</name>